<evidence type="ECO:0000313" key="2">
    <source>
        <dbReference type="Proteomes" id="UP000234323"/>
    </source>
</evidence>
<organism evidence="1 2">
    <name type="scientific">Rhizophagus irregularis</name>
    <dbReference type="NCBI Taxonomy" id="588596"/>
    <lineage>
        <taxon>Eukaryota</taxon>
        <taxon>Fungi</taxon>
        <taxon>Fungi incertae sedis</taxon>
        <taxon>Mucoromycota</taxon>
        <taxon>Glomeromycotina</taxon>
        <taxon>Glomeromycetes</taxon>
        <taxon>Glomerales</taxon>
        <taxon>Glomeraceae</taxon>
        <taxon>Rhizophagus</taxon>
    </lineage>
</organism>
<protein>
    <submittedName>
        <fullName evidence="1">Uncharacterized protein</fullName>
    </submittedName>
</protein>
<gene>
    <name evidence="1" type="ORF">RhiirA4_489964</name>
</gene>
<evidence type="ECO:0000313" key="1">
    <source>
        <dbReference type="EMBL" id="PKY62804.1"/>
    </source>
</evidence>
<feature type="non-terminal residue" evidence="1">
    <location>
        <position position="152"/>
    </location>
</feature>
<sequence>MDTVSTLFQEANGSNELTGNLIKWGVRAEKGKIKLAIFKKINTKWESINTKIVDYPYTDLTASVLYDNNDIFIFTTFGILKFNFSEKDKSIFFGYKNIFSISTLPNYGLFRFDEWVSGVINNKSSLLKYGIELLKFAIKEHKLELIDDIYKK</sequence>
<name>A0A2I1HV86_9GLOM</name>
<dbReference type="AlphaFoldDB" id="A0A2I1HV86"/>
<comment type="caution">
    <text evidence="1">The sequence shown here is derived from an EMBL/GenBank/DDBJ whole genome shotgun (WGS) entry which is preliminary data.</text>
</comment>
<proteinExistence type="predicted"/>
<dbReference type="EMBL" id="LLXI01008044">
    <property type="protein sequence ID" value="PKY62804.1"/>
    <property type="molecule type" value="Genomic_DNA"/>
</dbReference>
<reference evidence="1 2" key="1">
    <citation type="submission" date="2015-10" db="EMBL/GenBank/DDBJ databases">
        <title>Genome analyses suggest a sexual origin of heterokaryosis in a supposedly ancient asexual fungus.</title>
        <authorList>
            <person name="Ropars J."/>
            <person name="Sedzielewska K."/>
            <person name="Noel J."/>
            <person name="Charron P."/>
            <person name="Farinelli L."/>
            <person name="Marton T."/>
            <person name="Kruger M."/>
            <person name="Pelin A."/>
            <person name="Brachmann A."/>
            <person name="Corradi N."/>
        </authorList>
    </citation>
    <scope>NUCLEOTIDE SEQUENCE [LARGE SCALE GENOMIC DNA]</scope>
    <source>
        <strain evidence="1 2">A4</strain>
    </source>
</reference>
<accession>A0A2I1HV86</accession>
<dbReference type="Proteomes" id="UP000234323">
    <property type="component" value="Unassembled WGS sequence"/>
</dbReference>
<keyword evidence="2" id="KW-1185">Reference proteome</keyword>